<evidence type="ECO:0000259" key="8">
    <source>
        <dbReference type="Pfam" id="PF00082"/>
    </source>
</evidence>
<dbReference type="InterPro" id="IPR036852">
    <property type="entry name" value="Peptidase_S8/S53_dom_sf"/>
</dbReference>
<evidence type="ECO:0000313" key="10">
    <source>
        <dbReference type="Proteomes" id="UP000297595"/>
    </source>
</evidence>
<keyword evidence="7" id="KW-0732">Signal</keyword>
<sequence length="609" mass="68575">MKTLPDTAMFFLLAILYFLSHFTCPALSELNREIPKHQFKIGTNEQERMYWVYIVSKDQRKNEEELSRFRKAASEIAIPPKELGVYEIKSEHLGTWAFFIDGLGYRDPDDSGNDNNDDDDDDDNPPHKDEFELKGKLMESFPNLISTFRYVHPFEHFAGAQPAGYKDGEPLREIPLSGRLNERRTKRRWAGAPNKKDRLNRRSPSDDPQVIDLLDDSDDEMVDPESESVPFLTASKTNFYEMMMASQPPGVSLREMRGFEFEPSYPGAGVRVYVVDTGCDPSHEAFYLQKDELLNRDSTSWIYSGPFPDDEKNDNDLPNFVGNIPEELAGGNLWGYHGTSVASKIVGRGYGLAPFADLVVVKVQNGRNSVNPHLSILDTLIKIYDDVKRSIAQNDGGAILGAVINLSVSNNLSDLDDKERKWADSIIELYLDILRHFEDIEPKVYITILGGNDDIDTPTPLSEYPRNQIIKERVRSPGAFKQCLIVGGVDKNGAILYHGNNIDFYGPAKDLAVALPPIDPKRPHLLDGIQLTASGTSLSAPFVAGLLARTIGLNVKEIDPLEQMRQWAYPRKRNGPDVVWNGIPQEVWGQADGWEPENRKRPRPPDEDA</sequence>
<feature type="region of interest" description="Disordered" evidence="6">
    <location>
        <begin position="177"/>
        <end position="228"/>
    </location>
</feature>
<evidence type="ECO:0000256" key="5">
    <source>
        <dbReference type="RuleBase" id="RU003355"/>
    </source>
</evidence>
<feature type="signal peptide" evidence="7">
    <location>
        <begin position="1"/>
        <end position="28"/>
    </location>
</feature>
<reference evidence="9 10" key="1">
    <citation type="submission" date="2019-03" db="EMBL/GenBank/DDBJ databases">
        <title>Nematode-trapping fungi genome.</title>
        <authorList>
            <person name="Vidal-Diez De Ulzurrun G."/>
        </authorList>
    </citation>
    <scope>NUCLEOTIDE SEQUENCE [LARGE SCALE GENOMIC DNA]</scope>
    <source>
        <strain evidence="9 10">TWF154</strain>
    </source>
</reference>
<dbReference type="SUPFAM" id="SSF52743">
    <property type="entry name" value="Subtilisin-like"/>
    <property type="match status" value="1"/>
</dbReference>
<feature type="chain" id="PRO_5043355203" description="Peptidase S8/S53 domain-containing protein" evidence="7">
    <location>
        <begin position="29"/>
        <end position="609"/>
    </location>
</feature>
<feature type="compositionally biased region" description="Basic and acidic residues" evidence="6">
    <location>
        <begin position="596"/>
        <end position="609"/>
    </location>
</feature>
<dbReference type="AlphaFoldDB" id="A0A7C8TXX8"/>
<dbReference type="Gene3D" id="3.40.50.200">
    <property type="entry name" value="Peptidase S8/S53 domain"/>
    <property type="match status" value="1"/>
</dbReference>
<dbReference type="PANTHER" id="PTHR43806">
    <property type="entry name" value="PEPTIDASE S8"/>
    <property type="match status" value="1"/>
</dbReference>
<dbReference type="InterPro" id="IPR015500">
    <property type="entry name" value="Peptidase_S8_subtilisin-rel"/>
</dbReference>
<dbReference type="CDD" id="cd00306">
    <property type="entry name" value="Peptidases_S8_S53"/>
    <property type="match status" value="1"/>
</dbReference>
<dbReference type="InterPro" id="IPR023827">
    <property type="entry name" value="Peptidase_S8_Asp-AS"/>
</dbReference>
<proteinExistence type="inferred from homology"/>
<protein>
    <recommendedName>
        <fullName evidence="8">Peptidase S8/S53 domain-containing protein</fullName>
    </recommendedName>
</protein>
<comment type="similarity">
    <text evidence="1 5">Belongs to the peptidase S8 family.</text>
</comment>
<keyword evidence="4 5" id="KW-0720">Serine protease</keyword>
<accession>A0A7C8TXX8</accession>
<feature type="compositionally biased region" description="Acidic residues" evidence="6">
    <location>
        <begin position="213"/>
        <end position="226"/>
    </location>
</feature>
<dbReference type="PANTHER" id="PTHR43806:SF11">
    <property type="entry name" value="CEREVISIN-RELATED"/>
    <property type="match status" value="1"/>
</dbReference>
<dbReference type="GO" id="GO:0006508">
    <property type="term" value="P:proteolysis"/>
    <property type="evidence" value="ECO:0007669"/>
    <property type="project" value="UniProtKB-KW"/>
</dbReference>
<dbReference type="Proteomes" id="UP000297595">
    <property type="component" value="Unassembled WGS sequence"/>
</dbReference>
<evidence type="ECO:0000256" key="4">
    <source>
        <dbReference type="ARBA" id="ARBA00022825"/>
    </source>
</evidence>
<dbReference type="GO" id="GO:0004252">
    <property type="term" value="F:serine-type endopeptidase activity"/>
    <property type="evidence" value="ECO:0007669"/>
    <property type="project" value="InterPro"/>
</dbReference>
<feature type="domain" description="Peptidase S8/S53" evidence="8">
    <location>
        <begin position="267"/>
        <end position="554"/>
    </location>
</feature>
<dbReference type="Pfam" id="PF00082">
    <property type="entry name" value="Peptidase_S8"/>
    <property type="match status" value="1"/>
</dbReference>
<comment type="caution">
    <text evidence="9">The sequence shown here is derived from an EMBL/GenBank/DDBJ whole genome shotgun (WGS) entry which is preliminary data.</text>
</comment>
<dbReference type="InterPro" id="IPR000209">
    <property type="entry name" value="Peptidase_S8/S53_dom"/>
</dbReference>
<feature type="compositionally biased region" description="Acidic residues" evidence="6">
    <location>
        <begin position="110"/>
        <end position="123"/>
    </location>
</feature>
<dbReference type="InterPro" id="IPR050131">
    <property type="entry name" value="Peptidase_S8_subtilisin-like"/>
</dbReference>
<keyword evidence="2 5" id="KW-0645">Protease</keyword>
<evidence type="ECO:0000256" key="3">
    <source>
        <dbReference type="ARBA" id="ARBA00022801"/>
    </source>
</evidence>
<dbReference type="EMBL" id="SOZJ01000002">
    <property type="protein sequence ID" value="TGJ71061.1"/>
    <property type="molecule type" value="Genomic_DNA"/>
</dbReference>
<name>A0A7C8TXX8_ORBOL</name>
<evidence type="ECO:0000313" key="9">
    <source>
        <dbReference type="EMBL" id="TGJ71061.1"/>
    </source>
</evidence>
<dbReference type="PROSITE" id="PS00136">
    <property type="entry name" value="SUBTILASE_ASP"/>
    <property type="match status" value="1"/>
</dbReference>
<evidence type="ECO:0000256" key="6">
    <source>
        <dbReference type="SAM" id="MobiDB-lite"/>
    </source>
</evidence>
<feature type="region of interest" description="Disordered" evidence="6">
    <location>
        <begin position="108"/>
        <end position="130"/>
    </location>
</feature>
<keyword evidence="3 5" id="KW-0378">Hydrolase</keyword>
<dbReference type="InterPro" id="IPR022398">
    <property type="entry name" value="Peptidase_S8_His-AS"/>
</dbReference>
<dbReference type="PRINTS" id="PR00723">
    <property type="entry name" value="SUBTILISIN"/>
</dbReference>
<evidence type="ECO:0000256" key="1">
    <source>
        <dbReference type="ARBA" id="ARBA00011073"/>
    </source>
</evidence>
<dbReference type="PROSITE" id="PS00138">
    <property type="entry name" value="SUBTILASE_SER"/>
    <property type="match status" value="1"/>
</dbReference>
<feature type="region of interest" description="Disordered" evidence="6">
    <location>
        <begin position="589"/>
        <end position="609"/>
    </location>
</feature>
<dbReference type="InterPro" id="IPR023828">
    <property type="entry name" value="Peptidase_S8_Ser-AS"/>
</dbReference>
<evidence type="ECO:0000256" key="7">
    <source>
        <dbReference type="SAM" id="SignalP"/>
    </source>
</evidence>
<organism evidence="9 10">
    <name type="scientific">Orbilia oligospora</name>
    <name type="common">Nematode-trapping fungus</name>
    <name type="synonym">Arthrobotrys oligospora</name>
    <dbReference type="NCBI Taxonomy" id="2813651"/>
    <lineage>
        <taxon>Eukaryota</taxon>
        <taxon>Fungi</taxon>
        <taxon>Dikarya</taxon>
        <taxon>Ascomycota</taxon>
        <taxon>Pezizomycotina</taxon>
        <taxon>Orbiliomycetes</taxon>
        <taxon>Orbiliales</taxon>
        <taxon>Orbiliaceae</taxon>
        <taxon>Orbilia</taxon>
    </lineage>
</organism>
<gene>
    <name evidence="9" type="ORF">EYR41_003059</name>
</gene>
<evidence type="ECO:0000256" key="2">
    <source>
        <dbReference type="ARBA" id="ARBA00022670"/>
    </source>
</evidence>
<dbReference type="PROSITE" id="PS00137">
    <property type="entry name" value="SUBTILASE_HIS"/>
    <property type="match status" value="1"/>
</dbReference>